<proteinExistence type="predicted"/>
<name>A0A348AMC9_9FIRM</name>
<protein>
    <submittedName>
        <fullName evidence="1">Uncharacterized protein</fullName>
    </submittedName>
</protein>
<accession>A0A348AMC9</accession>
<sequence length="52" mass="6165">MKNLARCLYLIVLKLLKKRFVEYATPFDLIWRTVSLVMAKCMISQNIKSIYP</sequence>
<evidence type="ECO:0000313" key="2">
    <source>
        <dbReference type="Proteomes" id="UP000276437"/>
    </source>
</evidence>
<dbReference type="Proteomes" id="UP000276437">
    <property type="component" value="Chromosome"/>
</dbReference>
<dbReference type="AlphaFoldDB" id="A0A348AMC9"/>
<evidence type="ECO:0000313" key="1">
    <source>
        <dbReference type="EMBL" id="BBB92227.1"/>
    </source>
</evidence>
<reference evidence="1 2" key="1">
    <citation type="journal article" date="2018" name="Int. J. Syst. Evol. Microbiol.">
        <title>Methylomusa anaerophila gen. nov., sp. nov., an anaerobic methanol-utilizing bacterium isolated from a microbial fuel cell.</title>
        <authorList>
            <person name="Amano N."/>
            <person name="Yamamuro A."/>
            <person name="Miyahara M."/>
            <person name="Kouzuma A."/>
            <person name="Abe T."/>
            <person name="Watanabe K."/>
        </authorList>
    </citation>
    <scope>NUCLEOTIDE SEQUENCE [LARGE SCALE GENOMIC DNA]</scope>
    <source>
        <strain evidence="1 2">MMFC1</strain>
    </source>
</reference>
<keyword evidence="2" id="KW-1185">Reference proteome</keyword>
<dbReference type="KEGG" id="mana:MAMMFC1_02912"/>
<organism evidence="1 2">
    <name type="scientific">Methylomusa anaerophila</name>
    <dbReference type="NCBI Taxonomy" id="1930071"/>
    <lineage>
        <taxon>Bacteria</taxon>
        <taxon>Bacillati</taxon>
        <taxon>Bacillota</taxon>
        <taxon>Negativicutes</taxon>
        <taxon>Selenomonadales</taxon>
        <taxon>Sporomusaceae</taxon>
        <taxon>Methylomusa</taxon>
    </lineage>
</organism>
<dbReference type="EMBL" id="AP018449">
    <property type="protein sequence ID" value="BBB92227.1"/>
    <property type="molecule type" value="Genomic_DNA"/>
</dbReference>
<gene>
    <name evidence="1" type="ORF">MAMMFC1_02912</name>
</gene>